<accession>A0ABV6JHP0</accession>
<gene>
    <name evidence="1" type="ORF">ACFFJ8_29135</name>
</gene>
<comment type="caution">
    <text evidence="1">The sequence shown here is derived from an EMBL/GenBank/DDBJ whole genome shotgun (WGS) entry which is preliminary data.</text>
</comment>
<proteinExistence type="predicted"/>
<organism evidence="1 2">
    <name type="scientific">Paenibacillus mendelii</name>
    <dbReference type="NCBI Taxonomy" id="206163"/>
    <lineage>
        <taxon>Bacteria</taxon>
        <taxon>Bacillati</taxon>
        <taxon>Bacillota</taxon>
        <taxon>Bacilli</taxon>
        <taxon>Bacillales</taxon>
        <taxon>Paenibacillaceae</taxon>
        <taxon>Paenibacillus</taxon>
    </lineage>
</organism>
<dbReference type="Proteomes" id="UP001589818">
    <property type="component" value="Unassembled WGS sequence"/>
</dbReference>
<sequence length="90" mass="10631">MRFDDTLFNWLQIQVVAQARPDDQAAADTRDFFELMLTEDHNIAGLRIEKTDETMIHVRYEQEGRSKLKMYPREVGEQLLVDINSNPKYN</sequence>
<reference evidence="1 2" key="1">
    <citation type="submission" date="2024-09" db="EMBL/GenBank/DDBJ databases">
        <authorList>
            <person name="Sun Q."/>
            <person name="Mori K."/>
        </authorList>
    </citation>
    <scope>NUCLEOTIDE SEQUENCE [LARGE SCALE GENOMIC DNA]</scope>
    <source>
        <strain evidence="1 2">CCM 4839</strain>
    </source>
</reference>
<protein>
    <submittedName>
        <fullName evidence="1">Uncharacterized protein</fullName>
    </submittedName>
</protein>
<dbReference type="RefSeq" id="WP_204816526.1">
    <property type="nucleotide sequence ID" value="NZ_JANHOF010000001.1"/>
</dbReference>
<evidence type="ECO:0000313" key="1">
    <source>
        <dbReference type="EMBL" id="MFC0395419.1"/>
    </source>
</evidence>
<name>A0ABV6JHP0_9BACL</name>
<evidence type="ECO:0000313" key="2">
    <source>
        <dbReference type="Proteomes" id="UP001589818"/>
    </source>
</evidence>
<keyword evidence="2" id="KW-1185">Reference proteome</keyword>
<dbReference type="EMBL" id="JBHLVF010000041">
    <property type="protein sequence ID" value="MFC0395419.1"/>
    <property type="molecule type" value="Genomic_DNA"/>
</dbReference>